<evidence type="ECO:0000256" key="1">
    <source>
        <dbReference type="SAM" id="MobiDB-lite"/>
    </source>
</evidence>
<comment type="caution">
    <text evidence="2">The sequence shown here is derived from an EMBL/GenBank/DDBJ whole genome shotgun (WGS) entry which is preliminary data.</text>
</comment>
<name>A0ABN1RBA6_9ACTN</name>
<sequence length="221" mass="24340">MKIPRPWQKKPAAELATEMRTPPPELVAEAARTPGGWVYDIDADWVDDPDSAVPPEAIRGGWRVDDSGQLTGEFVPNAKHTPPRDDFSALTEPDHWLEWLGKNPGQVVRDSIEMSLAEQVAGAKVQWLRFRDEPAFVTGGKPLPDDPGKAQVVRTGLAVEFILAVLRPSGERDVLTGVYTLAVAGMDEPEARERSWLDLGAGIEQVGPLLETRLYELDQQS</sequence>
<organism evidence="2 3">
    <name type="scientific">Kribbella koreensis</name>
    <dbReference type="NCBI Taxonomy" id="57909"/>
    <lineage>
        <taxon>Bacteria</taxon>
        <taxon>Bacillati</taxon>
        <taxon>Actinomycetota</taxon>
        <taxon>Actinomycetes</taxon>
        <taxon>Propionibacteriales</taxon>
        <taxon>Kribbellaceae</taxon>
        <taxon>Kribbella</taxon>
    </lineage>
</organism>
<dbReference type="Proteomes" id="UP001500542">
    <property type="component" value="Unassembled WGS sequence"/>
</dbReference>
<gene>
    <name evidence="2" type="ORF">GCM10009554_60070</name>
</gene>
<feature type="region of interest" description="Disordered" evidence="1">
    <location>
        <begin position="1"/>
        <end position="25"/>
    </location>
</feature>
<proteinExistence type="predicted"/>
<reference evidence="2 3" key="1">
    <citation type="journal article" date="2019" name="Int. J. Syst. Evol. Microbiol.">
        <title>The Global Catalogue of Microorganisms (GCM) 10K type strain sequencing project: providing services to taxonomists for standard genome sequencing and annotation.</title>
        <authorList>
            <consortium name="The Broad Institute Genomics Platform"/>
            <consortium name="The Broad Institute Genome Sequencing Center for Infectious Disease"/>
            <person name="Wu L."/>
            <person name="Ma J."/>
        </authorList>
    </citation>
    <scope>NUCLEOTIDE SEQUENCE [LARGE SCALE GENOMIC DNA]</scope>
    <source>
        <strain evidence="2 3">JCM 10977</strain>
    </source>
</reference>
<evidence type="ECO:0000313" key="2">
    <source>
        <dbReference type="EMBL" id="GAA0954396.1"/>
    </source>
</evidence>
<dbReference type="RefSeq" id="WP_343977636.1">
    <property type="nucleotide sequence ID" value="NZ_BAAAHK010000017.1"/>
</dbReference>
<protein>
    <recommendedName>
        <fullName evidence="4">Activator of Hsp90 ATPase-like protein</fullName>
    </recommendedName>
</protein>
<keyword evidence="3" id="KW-1185">Reference proteome</keyword>
<accession>A0ABN1RBA6</accession>
<dbReference type="EMBL" id="BAAAHK010000017">
    <property type="protein sequence ID" value="GAA0954396.1"/>
    <property type="molecule type" value="Genomic_DNA"/>
</dbReference>
<evidence type="ECO:0000313" key="3">
    <source>
        <dbReference type="Proteomes" id="UP001500542"/>
    </source>
</evidence>
<evidence type="ECO:0008006" key="4">
    <source>
        <dbReference type="Google" id="ProtNLM"/>
    </source>
</evidence>